<name>A0A1H8G8P6_9BACI</name>
<dbReference type="EMBL" id="FOBW01000012">
    <property type="protein sequence ID" value="SEN40501.1"/>
    <property type="molecule type" value="Genomic_DNA"/>
</dbReference>
<evidence type="ECO:0000259" key="2">
    <source>
        <dbReference type="Pfam" id="PF04892"/>
    </source>
</evidence>
<sequence length="143" mass="16116">MSSKLFLYFWMISIFIMTCVKNPSGLVNSNKSFFEWTPDPNLLEFFDPIPILTNGFVIQKIGHIMVFFVLVILCTKAYQSLSQAFIFSMLLAIITEVLQIFFSRGGRLFDVGFDAMGIVTGLICSFLFTKLVGVQSGGERVSR</sequence>
<evidence type="ECO:0000313" key="4">
    <source>
        <dbReference type="Proteomes" id="UP000198553"/>
    </source>
</evidence>
<protein>
    <submittedName>
        <fullName evidence="3">VanZ like family protein</fullName>
    </submittedName>
</protein>
<evidence type="ECO:0000256" key="1">
    <source>
        <dbReference type="SAM" id="Phobius"/>
    </source>
</evidence>
<feature type="transmembrane region" description="Helical" evidence="1">
    <location>
        <begin position="115"/>
        <end position="133"/>
    </location>
</feature>
<dbReference type="InterPro" id="IPR006976">
    <property type="entry name" value="VanZ-like"/>
</dbReference>
<evidence type="ECO:0000313" key="3">
    <source>
        <dbReference type="EMBL" id="SEN40501.1"/>
    </source>
</evidence>
<feature type="domain" description="VanZ-like" evidence="2">
    <location>
        <begin position="9"/>
        <end position="128"/>
    </location>
</feature>
<keyword evidence="1" id="KW-1133">Transmembrane helix</keyword>
<reference evidence="4" key="1">
    <citation type="submission" date="2016-10" db="EMBL/GenBank/DDBJ databases">
        <authorList>
            <person name="Varghese N."/>
            <person name="Submissions S."/>
        </authorList>
    </citation>
    <scope>NUCLEOTIDE SEQUENCE [LARGE SCALE GENOMIC DNA]</scope>
    <source>
        <strain evidence="4">B48,IBRC-M 10115,DSM 25386,CECT 8001</strain>
    </source>
</reference>
<feature type="transmembrane region" description="Helical" evidence="1">
    <location>
        <begin position="85"/>
        <end position="103"/>
    </location>
</feature>
<feature type="transmembrane region" description="Helical" evidence="1">
    <location>
        <begin position="7"/>
        <end position="29"/>
    </location>
</feature>
<proteinExistence type="predicted"/>
<dbReference type="NCBIfam" id="NF037970">
    <property type="entry name" value="vanZ_1"/>
    <property type="match status" value="1"/>
</dbReference>
<keyword evidence="1" id="KW-0472">Membrane</keyword>
<gene>
    <name evidence="3" type="ORF">SAMN05192533_112142</name>
</gene>
<dbReference type="Pfam" id="PF04892">
    <property type="entry name" value="VanZ"/>
    <property type="match status" value="1"/>
</dbReference>
<feature type="transmembrane region" description="Helical" evidence="1">
    <location>
        <begin position="49"/>
        <end position="73"/>
    </location>
</feature>
<keyword evidence="4" id="KW-1185">Reference proteome</keyword>
<keyword evidence="1" id="KW-0812">Transmembrane</keyword>
<dbReference type="OrthoDB" id="2659829at2"/>
<accession>A0A1H8G8P6</accession>
<dbReference type="Proteomes" id="UP000198553">
    <property type="component" value="Unassembled WGS sequence"/>
</dbReference>
<dbReference type="AlphaFoldDB" id="A0A1H8G8P6"/>
<organism evidence="3 4">
    <name type="scientific">Mesobacillus persicus</name>
    <dbReference type="NCBI Taxonomy" id="930146"/>
    <lineage>
        <taxon>Bacteria</taxon>
        <taxon>Bacillati</taxon>
        <taxon>Bacillota</taxon>
        <taxon>Bacilli</taxon>
        <taxon>Bacillales</taxon>
        <taxon>Bacillaceae</taxon>
        <taxon>Mesobacillus</taxon>
    </lineage>
</organism>
<dbReference type="RefSeq" id="WP_090748257.1">
    <property type="nucleotide sequence ID" value="NZ_FOBW01000012.1"/>
</dbReference>